<keyword evidence="4 9" id="KW-0547">Nucleotide-binding</keyword>
<feature type="domain" description="Glutamine amidotransferase type-2" evidence="10">
    <location>
        <begin position="2"/>
        <end position="217"/>
    </location>
</feature>
<evidence type="ECO:0000256" key="3">
    <source>
        <dbReference type="ARBA" id="ARBA00012737"/>
    </source>
</evidence>
<dbReference type="GO" id="GO:0004066">
    <property type="term" value="F:asparagine synthase (glutamine-hydrolyzing) activity"/>
    <property type="evidence" value="ECO:0007669"/>
    <property type="project" value="UniProtKB-EC"/>
</dbReference>
<dbReference type="STRING" id="494026.PGLA_02275"/>
<dbReference type="InterPro" id="IPR051786">
    <property type="entry name" value="ASN_synthetase/amidase"/>
</dbReference>
<dbReference type="InterPro" id="IPR033738">
    <property type="entry name" value="AsnB_N"/>
</dbReference>
<evidence type="ECO:0000259" key="10">
    <source>
        <dbReference type="PROSITE" id="PS51278"/>
    </source>
</evidence>
<dbReference type="CDD" id="cd00712">
    <property type="entry name" value="AsnB"/>
    <property type="match status" value="1"/>
</dbReference>
<accession>A0A168NYX6</accession>
<dbReference type="SUPFAM" id="SSF56235">
    <property type="entry name" value="N-terminal nucleophile aminohydrolases (Ntn hydrolases)"/>
    <property type="match status" value="1"/>
</dbReference>
<dbReference type="GO" id="GO:0005524">
    <property type="term" value="F:ATP binding"/>
    <property type="evidence" value="ECO:0007669"/>
    <property type="project" value="UniProtKB-KW"/>
</dbReference>
<comment type="pathway">
    <text evidence="1">Amino-acid biosynthesis; L-asparagine biosynthesis; L-asparagine from L-aspartate (L-Gln route): step 1/1.</text>
</comment>
<dbReference type="EMBL" id="LVJH01000002">
    <property type="protein sequence ID" value="OAB46230.1"/>
    <property type="molecule type" value="Genomic_DNA"/>
</dbReference>
<dbReference type="InterPro" id="IPR014729">
    <property type="entry name" value="Rossmann-like_a/b/a_fold"/>
</dbReference>
<evidence type="ECO:0000256" key="4">
    <source>
        <dbReference type="ARBA" id="ARBA00022741"/>
    </source>
</evidence>
<comment type="caution">
    <text evidence="11">The sequence shown here is derived from an EMBL/GenBank/DDBJ whole genome shotgun (WGS) entry which is preliminary data.</text>
</comment>
<reference evidence="11 12" key="1">
    <citation type="submission" date="2016-03" db="EMBL/GenBank/DDBJ databases">
        <title>Draft genome sequence of Paenibacillus glacialis DSM 22343.</title>
        <authorList>
            <person name="Shin S.-K."/>
            <person name="Yi H."/>
        </authorList>
    </citation>
    <scope>NUCLEOTIDE SEQUENCE [LARGE SCALE GENOMIC DNA]</scope>
    <source>
        <strain evidence="11 12">DSM 22343</strain>
    </source>
</reference>
<dbReference type="GO" id="GO:0006529">
    <property type="term" value="P:asparagine biosynthetic process"/>
    <property type="evidence" value="ECO:0007669"/>
    <property type="project" value="UniProtKB-KW"/>
</dbReference>
<feature type="binding site" evidence="9">
    <location>
        <position position="100"/>
    </location>
    <ligand>
        <name>L-glutamine</name>
        <dbReference type="ChEBI" id="CHEBI:58359"/>
    </ligand>
</feature>
<evidence type="ECO:0000256" key="6">
    <source>
        <dbReference type="ARBA" id="ARBA00022888"/>
    </source>
</evidence>
<evidence type="ECO:0000256" key="7">
    <source>
        <dbReference type="ARBA" id="ARBA00022962"/>
    </source>
</evidence>
<dbReference type="Proteomes" id="UP000076967">
    <property type="component" value="Unassembled WGS sequence"/>
</dbReference>
<dbReference type="InterPro" id="IPR006426">
    <property type="entry name" value="Asn_synth_AEB"/>
</dbReference>
<protein>
    <recommendedName>
        <fullName evidence="3">asparagine synthase (glutamine-hydrolyzing)</fullName>
        <ecNumber evidence="3">6.3.5.4</ecNumber>
    </recommendedName>
</protein>
<dbReference type="OrthoDB" id="9763290at2"/>
<dbReference type="PANTHER" id="PTHR43284:SF1">
    <property type="entry name" value="ASPARAGINE SYNTHETASE"/>
    <property type="match status" value="1"/>
</dbReference>
<dbReference type="PROSITE" id="PS51278">
    <property type="entry name" value="GATASE_TYPE_2"/>
    <property type="match status" value="1"/>
</dbReference>
<dbReference type="RefSeq" id="WP_068528038.1">
    <property type="nucleotide sequence ID" value="NZ_LVJH01000002.1"/>
</dbReference>
<keyword evidence="12" id="KW-1185">Reference proteome</keyword>
<evidence type="ECO:0000256" key="9">
    <source>
        <dbReference type="PIRSR" id="PIRSR001589-2"/>
    </source>
</evidence>
<keyword evidence="6" id="KW-0028">Amino-acid biosynthesis</keyword>
<dbReference type="Pfam" id="PF00733">
    <property type="entry name" value="Asn_synthase"/>
    <property type="match status" value="1"/>
</dbReference>
<evidence type="ECO:0000256" key="1">
    <source>
        <dbReference type="ARBA" id="ARBA00005187"/>
    </source>
</evidence>
<dbReference type="EC" id="6.3.5.4" evidence="3"/>
<dbReference type="PIRSF" id="PIRSF001589">
    <property type="entry name" value="Asn_synthetase_glu-h"/>
    <property type="match status" value="1"/>
</dbReference>
<keyword evidence="5 9" id="KW-0067">ATP-binding</keyword>
<sequence length="649" mass="75117">MSAIAGIYHFNEESVQIEHGSLMMEALKKYPANQSALWHKDHIMFGCHAQWITEQSIHETLPYYDPNRGLAITADAIIDNRDELMDQLQVLHILRKNMTDSEVILLAYEQWGERMPERLVGDFAFVIWDERKKQLFGARDFSGARTLYYHRNEQQLSFCTVINPLLSLPYIHKELNEEWLAEFLAISGVFEPPDLSTTIYKHIEQLPPSHTINIKHHKVVITRYNALTDITPLQLASSQDYEEAFRDVFNRAVTTRLQRSNGNVGSHLSGGLDSGAVVSFAARALQKDNHTLHTFSYVPDDGFVDWTPKHRFADERPLIQQTVQYVGNINDNYLDFKGRSSFSEIDDWLDIMESPYKFFDNSFWLRGIYEQAQQRGIGILLNGARGNYSISWGPAIEYYAKLMKKFEWLRLSREINLFSKNVGVGRKRVYSIVSRKAYPILERVRPSRVPYDYPQLINTDFALLTGVYDKLCDHTFTGIGSSKDLPADPLEARRQHFDRVNMWSMTGASGCKLSLRYSVWSHDPTNDLRVIRFCLSTPMEQFVQDGIDRALVRRSTKGWLPDSIRLNQRTRGTQAADSIHRMSKEWPVFIEELDHLSRDSRMQQIINMPVFHDALAEARNGLDPNQAYSPTIKLLMRSLIVYRFLQKNF</sequence>
<keyword evidence="7" id="KW-0315">Glutamine amidotransferase</keyword>
<dbReference type="AlphaFoldDB" id="A0A168NYX6"/>
<dbReference type="Gene3D" id="3.40.50.620">
    <property type="entry name" value="HUPs"/>
    <property type="match status" value="2"/>
</dbReference>
<evidence type="ECO:0000313" key="12">
    <source>
        <dbReference type="Proteomes" id="UP000076967"/>
    </source>
</evidence>
<evidence type="ECO:0000313" key="11">
    <source>
        <dbReference type="EMBL" id="OAB46230.1"/>
    </source>
</evidence>
<name>A0A168NYX6_9BACL</name>
<evidence type="ECO:0000256" key="2">
    <source>
        <dbReference type="ARBA" id="ARBA00005752"/>
    </source>
</evidence>
<dbReference type="SUPFAM" id="SSF52402">
    <property type="entry name" value="Adenine nucleotide alpha hydrolases-like"/>
    <property type="match status" value="1"/>
</dbReference>
<evidence type="ECO:0000256" key="8">
    <source>
        <dbReference type="ARBA" id="ARBA00048741"/>
    </source>
</evidence>
<dbReference type="PANTHER" id="PTHR43284">
    <property type="entry name" value="ASPARAGINE SYNTHETASE (GLUTAMINE-HYDROLYZING)"/>
    <property type="match status" value="1"/>
</dbReference>
<dbReference type="InterPro" id="IPR017932">
    <property type="entry name" value="GATase_2_dom"/>
</dbReference>
<dbReference type="Gene3D" id="3.60.20.10">
    <property type="entry name" value="Glutamine Phosphoribosylpyrophosphate, subunit 1, domain 1"/>
    <property type="match status" value="1"/>
</dbReference>
<keyword evidence="6" id="KW-0061">Asparagine biosynthesis</keyword>
<comment type="similarity">
    <text evidence="2">Belongs to the asparagine synthetase family.</text>
</comment>
<dbReference type="InterPro" id="IPR029055">
    <property type="entry name" value="Ntn_hydrolases_N"/>
</dbReference>
<dbReference type="Pfam" id="PF13537">
    <property type="entry name" value="GATase_7"/>
    <property type="match status" value="1"/>
</dbReference>
<dbReference type="InterPro" id="IPR001962">
    <property type="entry name" value="Asn_synthase"/>
</dbReference>
<proteinExistence type="inferred from homology"/>
<evidence type="ECO:0000256" key="5">
    <source>
        <dbReference type="ARBA" id="ARBA00022840"/>
    </source>
</evidence>
<gene>
    <name evidence="11" type="ORF">PGLA_02275</name>
</gene>
<comment type="catalytic activity">
    <reaction evidence="8">
        <text>L-aspartate + L-glutamine + ATP + H2O = L-asparagine + L-glutamate + AMP + diphosphate + H(+)</text>
        <dbReference type="Rhea" id="RHEA:12228"/>
        <dbReference type="ChEBI" id="CHEBI:15377"/>
        <dbReference type="ChEBI" id="CHEBI:15378"/>
        <dbReference type="ChEBI" id="CHEBI:29985"/>
        <dbReference type="ChEBI" id="CHEBI:29991"/>
        <dbReference type="ChEBI" id="CHEBI:30616"/>
        <dbReference type="ChEBI" id="CHEBI:33019"/>
        <dbReference type="ChEBI" id="CHEBI:58048"/>
        <dbReference type="ChEBI" id="CHEBI:58359"/>
        <dbReference type="ChEBI" id="CHEBI:456215"/>
        <dbReference type="EC" id="6.3.5.4"/>
    </reaction>
</comment>
<organism evidence="11 12">
    <name type="scientific">Paenibacillus glacialis</name>
    <dbReference type="NCBI Taxonomy" id="494026"/>
    <lineage>
        <taxon>Bacteria</taxon>
        <taxon>Bacillati</taxon>
        <taxon>Bacillota</taxon>
        <taxon>Bacilli</taxon>
        <taxon>Bacillales</taxon>
        <taxon>Paenibacillaceae</taxon>
        <taxon>Paenibacillus</taxon>
    </lineage>
</organism>